<evidence type="ECO:0000313" key="2">
    <source>
        <dbReference type="Proteomes" id="UP000397656"/>
    </source>
</evidence>
<dbReference type="Proteomes" id="UP000397656">
    <property type="component" value="Chromosome 2"/>
</dbReference>
<protein>
    <submittedName>
        <fullName evidence="1">Uncharacterized protein</fullName>
    </submittedName>
</protein>
<dbReference type="GeneID" id="98404413"/>
<evidence type="ECO:0000313" key="1">
    <source>
        <dbReference type="EMBL" id="QOT80876.1"/>
    </source>
</evidence>
<sequence>MNKLRSSRLLDRISPSVLADLRRMRAAAEAERALAAQAAASGAGAGGCDNNPLNDANYIEIARYDPRRGKFVMERRRASPRVR</sequence>
<gene>
    <name evidence="1" type="ORF">F7R26_026065</name>
</gene>
<dbReference type="RefSeq" id="WP_150991264.1">
    <property type="nucleotide sequence ID" value="NZ_CP062804.1"/>
</dbReference>
<reference evidence="1 2" key="1">
    <citation type="submission" date="2020-10" db="EMBL/GenBank/DDBJ databases">
        <title>Complete genome sequence of Cupriavidus basilensis CCUG 49340T.</title>
        <authorList>
            <person name="Salva-Serra F."/>
            <person name="Donoso R.A."/>
            <person name="Cho K.H."/>
            <person name="Yoo J.A."/>
            <person name="Lee K."/>
            <person name="Yoon S.-H."/>
            <person name="Perez-Pantoja D."/>
            <person name="Moore E.R.B."/>
        </authorList>
    </citation>
    <scope>NUCLEOTIDE SEQUENCE [LARGE SCALE GENOMIC DNA]</scope>
    <source>
        <strain evidence="2">CCUG 49340</strain>
    </source>
</reference>
<name>A0A643FL93_9BURK</name>
<accession>A0A643FL93</accession>
<dbReference type="AlphaFoldDB" id="A0A643FL93"/>
<dbReference type="EMBL" id="CP062804">
    <property type="protein sequence ID" value="QOT80876.1"/>
    <property type="molecule type" value="Genomic_DNA"/>
</dbReference>
<proteinExistence type="predicted"/>
<organism evidence="1 2">
    <name type="scientific">Cupriavidus basilensis</name>
    <dbReference type="NCBI Taxonomy" id="68895"/>
    <lineage>
        <taxon>Bacteria</taxon>
        <taxon>Pseudomonadati</taxon>
        <taxon>Pseudomonadota</taxon>
        <taxon>Betaproteobacteria</taxon>
        <taxon>Burkholderiales</taxon>
        <taxon>Burkholderiaceae</taxon>
        <taxon>Cupriavidus</taxon>
    </lineage>
</organism>